<dbReference type="Pfam" id="PF17181">
    <property type="entry name" value="EPF"/>
    <property type="match status" value="1"/>
</dbReference>
<keyword evidence="6" id="KW-1015">Disulfide bond</keyword>
<keyword evidence="3 7" id="KW-0217">Developmental protein</keyword>
<feature type="region of interest" description="Disordered" evidence="8">
    <location>
        <begin position="99"/>
        <end position="123"/>
    </location>
</feature>
<dbReference type="PANTHER" id="PTHR33109:SF95">
    <property type="entry name" value="EPIDERMAL PATTERNING FACTOR-LIKE PROTEIN"/>
    <property type="match status" value="1"/>
</dbReference>
<keyword evidence="9" id="KW-0472">Membrane</keyword>
<name>A0A834T870_9FABA</name>
<comment type="similarity">
    <text evidence="2 7">Belongs to the plant cysteine rich small secretory peptide family. Epidermal patterning factor subfamily.</text>
</comment>
<evidence type="ECO:0000256" key="8">
    <source>
        <dbReference type="SAM" id="MobiDB-lite"/>
    </source>
</evidence>
<feature type="transmembrane region" description="Helical" evidence="9">
    <location>
        <begin position="13"/>
        <end position="34"/>
    </location>
</feature>
<keyword evidence="9" id="KW-0812">Transmembrane</keyword>
<dbReference type="AlphaFoldDB" id="A0A834T870"/>
<evidence type="ECO:0000256" key="4">
    <source>
        <dbReference type="ARBA" id="ARBA00022525"/>
    </source>
</evidence>
<keyword evidence="4 7" id="KW-0964">Secreted</keyword>
<evidence type="ECO:0000313" key="11">
    <source>
        <dbReference type="Proteomes" id="UP000634136"/>
    </source>
</evidence>
<keyword evidence="11" id="KW-1185">Reference proteome</keyword>
<protein>
    <recommendedName>
        <fullName evidence="7">Epidermal patterning factor-like protein</fullName>
    </recommendedName>
</protein>
<sequence length="144" mass="15774">MGSTQICVCVHKYIGIIYLLALFASTSIFTLQGLMAEGRAISMISGQRQSGKEEKGLGMMEKGEIGSRPPKCEGRCRSCGHCEAVQVPVVPQVQIHSNTDTNANSRTRTTYSGTMATPHSRGDDLSNYKPMSWKCKCGNYFFNP</sequence>
<dbReference type="InterPro" id="IPR039455">
    <property type="entry name" value="EPFL"/>
</dbReference>
<evidence type="ECO:0000256" key="9">
    <source>
        <dbReference type="SAM" id="Phobius"/>
    </source>
</evidence>
<evidence type="ECO:0000256" key="7">
    <source>
        <dbReference type="RuleBase" id="RU367102"/>
    </source>
</evidence>
<comment type="caution">
    <text evidence="10">The sequence shown here is derived from an EMBL/GenBank/DDBJ whole genome shotgun (WGS) entry which is preliminary data.</text>
</comment>
<dbReference type="GO" id="GO:0005576">
    <property type="term" value="C:extracellular region"/>
    <property type="evidence" value="ECO:0007669"/>
    <property type="project" value="UniProtKB-SubCell"/>
</dbReference>
<evidence type="ECO:0000256" key="2">
    <source>
        <dbReference type="ARBA" id="ARBA00008127"/>
    </source>
</evidence>
<evidence type="ECO:0000256" key="6">
    <source>
        <dbReference type="ARBA" id="ARBA00023157"/>
    </source>
</evidence>
<organism evidence="10 11">
    <name type="scientific">Senna tora</name>
    <dbReference type="NCBI Taxonomy" id="362788"/>
    <lineage>
        <taxon>Eukaryota</taxon>
        <taxon>Viridiplantae</taxon>
        <taxon>Streptophyta</taxon>
        <taxon>Embryophyta</taxon>
        <taxon>Tracheophyta</taxon>
        <taxon>Spermatophyta</taxon>
        <taxon>Magnoliopsida</taxon>
        <taxon>eudicotyledons</taxon>
        <taxon>Gunneridae</taxon>
        <taxon>Pentapetalae</taxon>
        <taxon>rosids</taxon>
        <taxon>fabids</taxon>
        <taxon>Fabales</taxon>
        <taxon>Fabaceae</taxon>
        <taxon>Caesalpinioideae</taxon>
        <taxon>Cassia clade</taxon>
        <taxon>Senna</taxon>
    </lineage>
</organism>
<accession>A0A834T870</accession>
<keyword evidence="5" id="KW-0732">Signal</keyword>
<evidence type="ECO:0000256" key="3">
    <source>
        <dbReference type="ARBA" id="ARBA00022473"/>
    </source>
</evidence>
<evidence type="ECO:0000256" key="5">
    <source>
        <dbReference type="ARBA" id="ARBA00022729"/>
    </source>
</evidence>
<gene>
    <name evidence="10" type="ORF">G2W53_031059</name>
</gene>
<comment type="subcellular location">
    <subcellularLocation>
        <location evidence="1 7">Secreted</location>
    </subcellularLocation>
</comment>
<proteinExistence type="inferred from homology"/>
<comment type="function">
    <text evidence="7">Controls stomatal patterning.</text>
</comment>
<dbReference type="GO" id="GO:0010052">
    <property type="term" value="P:guard cell differentiation"/>
    <property type="evidence" value="ECO:0007669"/>
    <property type="project" value="UniProtKB-UniRule"/>
</dbReference>
<evidence type="ECO:0000313" key="10">
    <source>
        <dbReference type="EMBL" id="KAF7817090.1"/>
    </source>
</evidence>
<feature type="compositionally biased region" description="Polar residues" evidence="8">
    <location>
        <begin position="99"/>
        <end position="117"/>
    </location>
</feature>
<reference evidence="10" key="1">
    <citation type="submission" date="2020-09" db="EMBL/GenBank/DDBJ databases">
        <title>Genome-Enabled Discovery of Anthraquinone Biosynthesis in Senna tora.</title>
        <authorList>
            <person name="Kang S.-H."/>
            <person name="Pandey R.P."/>
            <person name="Lee C.-M."/>
            <person name="Sim J.-S."/>
            <person name="Jeong J.-T."/>
            <person name="Choi B.-S."/>
            <person name="Jung M."/>
            <person name="Ginzburg D."/>
            <person name="Zhao K."/>
            <person name="Won S.Y."/>
            <person name="Oh T.-J."/>
            <person name="Yu Y."/>
            <person name="Kim N.-H."/>
            <person name="Lee O.R."/>
            <person name="Lee T.-H."/>
            <person name="Bashyal P."/>
            <person name="Kim T.-S."/>
            <person name="Lee W.-H."/>
            <person name="Kawkins C."/>
            <person name="Kim C.-K."/>
            <person name="Kim J.S."/>
            <person name="Ahn B.O."/>
            <person name="Rhee S.Y."/>
            <person name="Sohng J.K."/>
        </authorList>
    </citation>
    <scope>NUCLEOTIDE SEQUENCE</scope>
    <source>
        <tissue evidence="10">Leaf</tissue>
    </source>
</reference>
<evidence type="ECO:0000256" key="1">
    <source>
        <dbReference type="ARBA" id="ARBA00004613"/>
    </source>
</evidence>
<dbReference type="EMBL" id="JAAIUW010000009">
    <property type="protein sequence ID" value="KAF7817090.1"/>
    <property type="molecule type" value="Genomic_DNA"/>
</dbReference>
<dbReference type="Proteomes" id="UP000634136">
    <property type="component" value="Unassembled WGS sequence"/>
</dbReference>
<dbReference type="PANTHER" id="PTHR33109">
    <property type="entry name" value="EPIDERMAL PATTERNING FACTOR-LIKE PROTEIN 4"/>
    <property type="match status" value="1"/>
</dbReference>
<dbReference type="OrthoDB" id="614712at2759"/>
<keyword evidence="9" id="KW-1133">Transmembrane helix</keyword>